<feature type="compositionally biased region" description="Polar residues" evidence="1">
    <location>
        <begin position="545"/>
        <end position="563"/>
    </location>
</feature>
<sequence length="636" mass="70859">MSLDQNLFTLQVKPSETDPTIVDLVETTGNVLYRKQRISGPVYAARVYDFVSQSLLVTATAPSPTSKVKILELQNPSVPVELKASGTFTVKWIFKWEEHEFEWKREECYMIRKPDPPVLVAISKEIPGRVKSAAIQVLDYNLNRFDIEDRKGLELVILTALLTFLDVANSKEDEPVTGRQKSTWTTLSPFGISKSPPTNTLAPPSKDESLSTPQNVRARVSSSPGLRSTTMPLPHDHSSALRHSTPVPIPISHPATSTAAPPPTPPPTPPSVPVHPSRVSDPPTSPVSSRGTRRTDAGLDRIAQMHALRSVVHEVTVYEDGSIDDYAKFCWRMLKDEAMSFITIRSANSSQVQKVLEVIEATKGIRFRKGPYIELLQFVTYYPLPVGTTQQRLEERARLLSMTPKQVKKAQKQKEKEEKKRMAKAKKAKGAIVNVMTLEVEEIQIPPKSVHVRLTKVEIQNPLLTVNVVEEKGKGKKVPKLEITPSPDPRFLVQKAPSDIPSRYTTLEKGKNRESISVTPTDLRQRTNLPIIERRAASEVRSSDHPSGSSQAIPKPSSHTLKTPSPAIGGGLSNVLHSSASQPSLTVAHHPKVLVQDQIQKNIYYTLYLRLLCHPLLMLVHQRKPPRFHHVNLVKT</sequence>
<feature type="compositionally biased region" description="Polar residues" evidence="1">
    <location>
        <begin position="515"/>
        <end position="528"/>
    </location>
</feature>
<feature type="region of interest" description="Disordered" evidence="1">
    <location>
        <begin position="171"/>
        <end position="295"/>
    </location>
</feature>
<dbReference type="OrthoDB" id="3357341at2759"/>
<proteinExistence type="predicted"/>
<feature type="region of interest" description="Disordered" evidence="1">
    <location>
        <begin position="479"/>
        <end position="575"/>
    </location>
</feature>
<keyword evidence="3" id="KW-1185">Reference proteome</keyword>
<feature type="compositionally biased region" description="Polar residues" evidence="1">
    <location>
        <begin position="210"/>
        <end position="231"/>
    </location>
</feature>
<evidence type="ECO:0000256" key="1">
    <source>
        <dbReference type="SAM" id="MobiDB-lite"/>
    </source>
</evidence>
<protein>
    <submittedName>
        <fullName evidence="2">Uncharacterized protein</fullName>
    </submittedName>
</protein>
<evidence type="ECO:0000313" key="2">
    <source>
        <dbReference type="EMBL" id="KAE9408533.1"/>
    </source>
</evidence>
<reference evidence="2" key="1">
    <citation type="journal article" date="2019" name="Environ. Microbiol.">
        <title>Fungal ecological strategies reflected in gene transcription - a case study of two litter decomposers.</title>
        <authorList>
            <person name="Barbi F."/>
            <person name="Kohler A."/>
            <person name="Barry K."/>
            <person name="Baskaran P."/>
            <person name="Daum C."/>
            <person name="Fauchery L."/>
            <person name="Ihrmark K."/>
            <person name="Kuo A."/>
            <person name="LaButti K."/>
            <person name="Lipzen A."/>
            <person name="Morin E."/>
            <person name="Grigoriev I.V."/>
            <person name="Henrissat B."/>
            <person name="Lindahl B."/>
            <person name="Martin F."/>
        </authorList>
    </citation>
    <scope>NUCLEOTIDE SEQUENCE</scope>
    <source>
        <strain evidence="2">JB14</strain>
    </source>
</reference>
<evidence type="ECO:0000313" key="3">
    <source>
        <dbReference type="Proteomes" id="UP000799118"/>
    </source>
</evidence>
<dbReference type="Proteomes" id="UP000799118">
    <property type="component" value="Unassembled WGS sequence"/>
</dbReference>
<gene>
    <name evidence="2" type="ORF">BT96DRAFT_849130</name>
</gene>
<feature type="compositionally biased region" description="Pro residues" evidence="1">
    <location>
        <begin position="260"/>
        <end position="273"/>
    </location>
</feature>
<dbReference type="EMBL" id="ML769390">
    <property type="protein sequence ID" value="KAE9408533.1"/>
    <property type="molecule type" value="Genomic_DNA"/>
</dbReference>
<feature type="compositionally biased region" description="Basic and acidic residues" evidence="1">
    <location>
        <begin position="532"/>
        <end position="544"/>
    </location>
</feature>
<dbReference type="AlphaFoldDB" id="A0A6A4IFN0"/>
<organism evidence="2 3">
    <name type="scientific">Gymnopus androsaceus JB14</name>
    <dbReference type="NCBI Taxonomy" id="1447944"/>
    <lineage>
        <taxon>Eukaryota</taxon>
        <taxon>Fungi</taxon>
        <taxon>Dikarya</taxon>
        <taxon>Basidiomycota</taxon>
        <taxon>Agaricomycotina</taxon>
        <taxon>Agaricomycetes</taxon>
        <taxon>Agaricomycetidae</taxon>
        <taxon>Agaricales</taxon>
        <taxon>Marasmiineae</taxon>
        <taxon>Omphalotaceae</taxon>
        <taxon>Gymnopus</taxon>
    </lineage>
</organism>
<feature type="compositionally biased region" description="Polar residues" evidence="1">
    <location>
        <begin position="179"/>
        <end position="188"/>
    </location>
</feature>
<name>A0A6A4IFN0_9AGAR</name>
<accession>A0A6A4IFN0</accession>